<organism evidence="2 3">
    <name type="scientific">Champsocephalus esox</name>
    <name type="common">pike icefish</name>
    <dbReference type="NCBI Taxonomy" id="159716"/>
    <lineage>
        <taxon>Eukaryota</taxon>
        <taxon>Metazoa</taxon>
        <taxon>Chordata</taxon>
        <taxon>Craniata</taxon>
        <taxon>Vertebrata</taxon>
        <taxon>Euteleostomi</taxon>
        <taxon>Actinopterygii</taxon>
        <taxon>Neopterygii</taxon>
        <taxon>Teleostei</taxon>
        <taxon>Neoteleostei</taxon>
        <taxon>Acanthomorphata</taxon>
        <taxon>Eupercaria</taxon>
        <taxon>Perciformes</taxon>
        <taxon>Notothenioidei</taxon>
        <taxon>Channichthyidae</taxon>
        <taxon>Champsocephalus</taxon>
    </lineage>
</organism>
<protein>
    <submittedName>
        <fullName evidence="2">Uncharacterized protein</fullName>
    </submittedName>
</protein>
<keyword evidence="1" id="KW-0732">Signal</keyword>
<name>A0AAN8H5D2_9TELE</name>
<gene>
    <name evidence="2" type="ORF">CesoFtcFv8_007926</name>
</gene>
<evidence type="ECO:0000313" key="3">
    <source>
        <dbReference type="Proteomes" id="UP001335648"/>
    </source>
</evidence>
<sequence length="111" mass="12090">MWLPPLLFYLVGYLVLGISGTGVAPDAEHPQDTPALDVWPTPGTMASPDSVRVVAMMTTPRRTFSHGHLIYPGFCREDYAVYGPREMGDFPPMQRALATASRPAQRGGPGF</sequence>
<accession>A0AAN8H5D2</accession>
<evidence type="ECO:0000256" key="1">
    <source>
        <dbReference type="SAM" id="SignalP"/>
    </source>
</evidence>
<comment type="caution">
    <text evidence="2">The sequence shown here is derived from an EMBL/GenBank/DDBJ whole genome shotgun (WGS) entry which is preliminary data.</text>
</comment>
<feature type="signal peptide" evidence="1">
    <location>
        <begin position="1"/>
        <end position="17"/>
    </location>
</feature>
<dbReference type="AlphaFoldDB" id="A0AAN8H5D2"/>
<keyword evidence="3" id="KW-1185">Reference proteome</keyword>
<dbReference type="EMBL" id="JAULUE010002051">
    <property type="protein sequence ID" value="KAK5902692.1"/>
    <property type="molecule type" value="Genomic_DNA"/>
</dbReference>
<reference evidence="2 3" key="1">
    <citation type="journal article" date="2023" name="Mol. Biol. Evol.">
        <title>Genomics of Secondarily Temperate Adaptation in the Only Non-Antarctic Icefish.</title>
        <authorList>
            <person name="Rivera-Colon A.G."/>
            <person name="Rayamajhi N."/>
            <person name="Minhas B.F."/>
            <person name="Madrigal G."/>
            <person name="Bilyk K.T."/>
            <person name="Yoon V."/>
            <person name="Hune M."/>
            <person name="Gregory S."/>
            <person name="Cheng C.H.C."/>
            <person name="Catchen J.M."/>
        </authorList>
    </citation>
    <scope>NUCLEOTIDE SEQUENCE [LARGE SCALE GENOMIC DNA]</scope>
    <source>
        <strain evidence="2">JC2023a</strain>
    </source>
</reference>
<proteinExistence type="predicted"/>
<dbReference type="Proteomes" id="UP001335648">
    <property type="component" value="Unassembled WGS sequence"/>
</dbReference>
<evidence type="ECO:0000313" key="2">
    <source>
        <dbReference type="EMBL" id="KAK5902692.1"/>
    </source>
</evidence>
<feature type="chain" id="PRO_5042932014" evidence="1">
    <location>
        <begin position="18"/>
        <end position="111"/>
    </location>
</feature>